<feature type="domain" description="Dihydroprymidine dehydrogenase" evidence="2">
    <location>
        <begin position="15"/>
        <end position="123"/>
    </location>
</feature>
<proteinExistence type="predicted"/>
<evidence type="ECO:0000313" key="3">
    <source>
        <dbReference type="EMBL" id="SFZ94487.1"/>
    </source>
</evidence>
<dbReference type="Proteomes" id="UP000182544">
    <property type="component" value="Unassembled WGS sequence"/>
</dbReference>
<evidence type="ECO:0000313" key="4">
    <source>
        <dbReference type="Proteomes" id="UP000182544"/>
    </source>
</evidence>
<dbReference type="EMBL" id="FPKV01000004">
    <property type="protein sequence ID" value="SFZ94487.1"/>
    <property type="molecule type" value="Genomic_DNA"/>
</dbReference>
<dbReference type="STRING" id="369401.SAMN05428642_104208"/>
<gene>
    <name evidence="3" type="ORF">SAMN05428642_104208</name>
</gene>
<dbReference type="SUPFAM" id="SSF46548">
    <property type="entry name" value="alpha-helical ferredoxin"/>
    <property type="match status" value="1"/>
</dbReference>
<dbReference type="GO" id="GO:0016491">
    <property type="term" value="F:oxidoreductase activity"/>
    <property type="evidence" value="ECO:0007669"/>
    <property type="project" value="InterPro"/>
</dbReference>
<dbReference type="InterPro" id="IPR023753">
    <property type="entry name" value="FAD/NAD-binding_dom"/>
</dbReference>
<dbReference type="InterPro" id="IPR009051">
    <property type="entry name" value="Helical_ferredxn"/>
</dbReference>
<evidence type="ECO:0000259" key="1">
    <source>
        <dbReference type="Pfam" id="PF07992"/>
    </source>
</evidence>
<dbReference type="InterPro" id="IPR028261">
    <property type="entry name" value="DPD_II"/>
</dbReference>
<dbReference type="PANTHER" id="PTHR42783:SF3">
    <property type="entry name" value="GLUTAMATE SYNTHASE [NADPH] SMALL CHAIN-RELATED"/>
    <property type="match status" value="1"/>
</dbReference>
<dbReference type="RefSeq" id="WP_072403384.1">
    <property type="nucleotide sequence ID" value="NZ_FPKV01000004.1"/>
</dbReference>
<evidence type="ECO:0000259" key="2">
    <source>
        <dbReference type="Pfam" id="PF14691"/>
    </source>
</evidence>
<sequence length="442" mass="48425">MAEYKRPTSEAEFKKNFKQKKPLMNSTEAFYESSRCLFCYDAPCVQACPTSIDIPLFIKQIHTDNLTGSSKTIFDSNWLGNACGVVCPTGVLCEGACVYNHQDVPPIQIGRLQNYATNYSIDNNKKLFKPGLDNGKKIAIVGSGPAGISAACELRTLGYEVDIYEAKEKPSGLTVYGIAPYKITNEEVLKEIDYLKNQLGFNIIYNTPIDTTEEINQLESKYDAIFLGVGLGKTATLRLKGEDKLGVIGAVEFIEDLRNKRHKLSMPKNVVVIGGGNTAMDAASECARMGARKTVLAYRRSRESMGAYDFEYDLAISAGVDSLFNAIPVEIIGNVKVEGVKFAKTEVIDGKLVTITNNEFIVKCDMVIKATGQAKQGMFYDLISGLDLDSKTRIVVDKDTFQTTNPKYFAGGDAINGGAEVVNAAYDGKMAARGINQWLNKE</sequence>
<accession>A0A1K2IQ30</accession>
<reference evidence="3 4" key="1">
    <citation type="submission" date="2016-10" db="EMBL/GenBank/DDBJ databases">
        <authorList>
            <person name="de Groot N.N."/>
        </authorList>
    </citation>
    <scope>NUCLEOTIDE SEQUENCE [LARGE SCALE GENOMIC DNA]</scope>
    <source>
        <strain evidence="3 4">DSM 18180</strain>
    </source>
</reference>
<dbReference type="InterPro" id="IPR036188">
    <property type="entry name" value="FAD/NAD-bd_sf"/>
</dbReference>
<dbReference type="GO" id="GO:0051536">
    <property type="term" value="F:iron-sulfur cluster binding"/>
    <property type="evidence" value="ECO:0007669"/>
    <property type="project" value="InterPro"/>
</dbReference>
<dbReference type="Pfam" id="PF07992">
    <property type="entry name" value="Pyr_redox_2"/>
    <property type="match status" value="1"/>
</dbReference>
<dbReference type="AlphaFoldDB" id="A0A1K2IQ30"/>
<dbReference type="Gene3D" id="1.10.1060.10">
    <property type="entry name" value="Alpha-helical ferredoxin"/>
    <property type="match status" value="1"/>
</dbReference>
<dbReference type="Gene3D" id="3.50.50.60">
    <property type="entry name" value="FAD/NAD(P)-binding domain"/>
    <property type="match status" value="2"/>
</dbReference>
<name>A0A1K2IQ30_9FLAO</name>
<protein>
    <submittedName>
        <fullName evidence="3">Glutamate synthase (NADPH/NADH) small chain</fullName>
    </submittedName>
</protein>
<dbReference type="OrthoDB" id="9803192at2"/>
<feature type="domain" description="FAD/NAD(P)-binding" evidence="1">
    <location>
        <begin position="137"/>
        <end position="427"/>
    </location>
</feature>
<dbReference type="SUPFAM" id="SSF51971">
    <property type="entry name" value="Nucleotide-binding domain"/>
    <property type="match status" value="1"/>
</dbReference>
<dbReference type="PANTHER" id="PTHR42783">
    <property type="entry name" value="GLUTAMATE SYNTHASE [NADPH] SMALL CHAIN"/>
    <property type="match status" value="1"/>
</dbReference>
<keyword evidence="4" id="KW-1185">Reference proteome</keyword>
<dbReference type="PRINTS" id="PR00419">
    <property type="entry name" value="ADXRDTASE"/>
</dbReference>
<organism evidence="3 4">
    <name type="scientific">Flaviramulus basaltis</name>
    <dbReference type="NCBI Taxonomy" id="369401"/>
    <lineage>
        <taxon>Bacteria</taxon>
        <taxon>Pseudomonadati</taxon>
        <taxon>Bacteroidota</taxon>
        <taxon>Flavobacteriia</taxon>
        <taxon>Flavobacteriales</taxon>
        <taxon>Flavobacteriaceae</taxon>
        <taxon>Flaviramulus</taxon>
    </lineage>
</organism>
<dbReference type="Pfam" id="PF14691">
    <property type="entry name" value="Fer4_20"/>
    <property type="match status" value="1"/>
</dbReference>